<gene>
    <name evidence="1" type="ORF">BC962_1241</name>
</gene>
<evidence type="ECO:0000313" key="2">
    <source>
        <dbReference type="Proteomes" id="UP000276282"/>
    </source>
</evidence>
<accession>A0A495PSL9</accession>
<dbReference type="Pfam" id="PF08907">
    <property type="entry name" value="DUF1853"/>
    <property type="match status" value="1"/>
</dbReference>
<sequence>MYNRIEHQFVGFINTPSIFNNSNFAGFKLFELKSNKTFSSSSISQQKFPNNLVLGKRVEYFFMSAINASKGYELITNNIQINDEQRTLGELDFIVKDLKTKKLLHIELMYKFYVYDPEFQIELKRWIGPNRKDSLLQKIQRVNTNQFPLLHTPEAEKYLKSIDIDSESIQQQICFKANLFIPKNIQTQKFSQINEDCIIGYWIHFKDFGDYDQEAFYFFAPEKQDWPIVPENWEEWINFKDVNEQIKELHLRKKSPLIWIKKSDGSFERIIVVWW</sequence>
<dbReference type="RefSeq" id="WP_121345032.1">
    <property type="nucleotide sequence ID" value="NZ_RBLG01000002.1"/>
</dbReference>
<dbReference type="Proteomes" id="UP000276282">
    <property type="component" value="Unassembled WGS sequence"/>
</dbReference>
<keyword evidence="2" id="KW-1185">Reference proteome</keyword>
<reference evidence="1 2" key="1">
    <citation type="submission" date="2018-10" db="EMBL/GenBank/DDBJ databases">
        <title>Genomic Encyclopedia of Archaeal and Bacterial Type Strains, Phase II (KMG-II): from individual species to whole genera.</title>
        <authorList>
            <person name="Goeker M."/>
        </authorList>
    </citation>
    <scope>NUCLEOTIDE SEQUENCE [LARGE SCALE GENOMIC DNA]</scope>
    <source>
        <strain evidence="1 2">DSM 19839</strain>
    </source>
</reference>
<name>A0A495PSL9_9FLAO</name>
<dbReference type="InterPro" id="IPR015003">
    <property type="entry name" value="DUF1853"/>
</dbReference>
<proteinExistence type="predicted"/>
<dbReference type="OrthoDB" id="1466769at2"/>
<protein>
    <recommendedName>
        <fullName evidence="3">DUF1853 family protein</fullName>
    </recommendedName>
</protein>
<organism evidence="1 2">
    <name type="scientific">Gillisia mitskevichiae</name>
    <dbReference type="NCBI Taxonomy" id="270921"/>
    <lineage>
        <taxon>Bacteria</taxon>
        <taxon>Pseudomonadati</taxon>
        <taxon>Bacteroidota</taxon>
        <taxon>Flavobacteriia</taxon>
        <taxon>Flavobacteriales</taxon>
        <taxon>Flavobacteriaceae</taxon>
        <taxon>Gillisia</taxon>
    </lineage>
</organism>
<comment type="caution">
    <text evidence="1">The sequence shown here is derived from an EMBL/GenBank/DDBJ whole genome shotgun (WGS) entry which is preliminary data.</text>
</comment>
<evidence type="ECO:0000313" key="1">
    <source>
        <dbReference type="EMBL" id="RKS52996.1"/>
    </source>
</evidence>
<evidence type="ECO:0008006" key="3">
    <source>
        <dbReference type="Google" id="ProtNLM"/>
    </source>
</evidence>
<dbReference type="AlphaFoldDB" id="A0A495PSL9"/>
<dbReference type="EMBL" id="RBLG01000002">
    <property type="protein sequence ID" value="RKS52996.1"/>
    <property type="molecule type" value="Genomic_DNA"/>
</dbReference>